<dbReference type="EMBL" id="CP045119">
    <property type="protein sequence ID" value="QIN82362.1"/>
    <property type="molecule type" value="Genomic_DNA"/>
</dbReference>
<keyword evidence="2" id="KW-0238">DNA-binding</keyword>
<dbReference type="Pfam" id="PF00027">
    <property type="entry name" value="cNMP_binding"/>
    <property type="match status" value="1"/>
</dbReference>
<dbReference type="PRINTS" id="PR00034">
    <property type="entry name" value="HTHCRP"/>
</dbReference>
<dbReference type="SUPFAM" id="SSF51206">
    <property type="entry name" value="cAMP-binding domain-like"/>
    <property type="match status" value="1"/>
</dbReference>
<dbReference type="GO" id="GO:0005829">
    <property type="term" value="C:cytosol"/>
    <property type="evidence" value="ECO:0007669"/>
    <property type="project" value="TreeGrafter"/>
</dbReference>
<feature type="domain" description="HTH crp-type" evidence="5">
    <location>
        <begin position="149"/>
        <end position="222"/>
    </location>
</feature>
<evidence type="ECO:0000259" key="5">
    <source>
        <dbReference type="PROSITE" id="PS51063"/>
    </source>
</evidence>
<dbReference type="CDD" id="cd00038">
    <property type="entry name" value="CAP_ED"/>
    <property type="match status" value="1"/>
</dbReference>
<dbReference type="SMART" id="SM00100">
    <property type="entry name" value="cNMP"/>
    <property type="match status" value="1"/>
</dbReference>
<evidence type="ECO:0000259" key="4">
    <source>
        <dbReference type="PROSITE" id="PS50042"/>
    </source>
</evidence>
<dbReference type="GO" id="GO:0003700">
    <property type="term" value="F:DNA-binding transcription factor activity"/>
    <property type="evidence" value="ECO:0007669"/>
    <property type="project" value="TreeGrafter"/>
</dbReference>
<dbReference type="InterPro" id="IPR036390">
    <property type="entry name" value="WH_DNA-bd_sf"/>
</dbReference>
<gene>
    <name evidence="6" type="ORF">GBA63_06625</name>
</gene>
<feature type="domain" description="Cyclic nucleotide-binding" evidence="4">
    <location>
        <begin position="33"/>
        <end position="135"/>
    </location>
</feature>
<reference evidence="6 7" key="1">
    <citation type="submission" date="2019-10" db="EMBL/GenBank/DDBJ databases">
        <title>Rubrobacter sp nov SCSIO 52090 isolated from a deep-sea sediment in the South China Sea.</title>
        <authorList>
            <person name="Chen R.W."/>
        </authorList>
    </citation>
    <scope>NUCLEOTIDE SEQUENCE [LARGE SCALE GENOMIC DNA]</scope>
    <source>
        <strain evidence="6 7">SCSIO 52909</strain>
    </source>
</reference>
<evidence type="ECO:0000256" key="3">
    <source>
        <dbReference type="ARBA" id="ARBA00023163"/>
    </source>
</evidence>
<dbReference type="PANTHER" id="PTHR24567:SF74">
    <property type="entry name" value="HTH-TYPE TRANSCRIPTIONAL REGULATOR ARCR"/>
    <property type="match status" value="1"/>
</dbReference>
<proteinExistence type="predicted"/>
<accession>A0A6G8Q7E0</accession>
<protein>
    <submittedName>
        <fullName evidence="6">Helix-turn-helix domain-containing protein</fullName>
    </submittedName>
</protein>
<dbReference type="PANTHER" id="PTHR24567">
    <property type="entry name" value="CRP FAMILY TRANSCRIPTIONAL REGULATORY PROTEIN"/>
    <property type="match status" value="1"/>
</dbReference>
<dbReference type="InterPro" id="IPR014710">
    <property type="entry name" value="RmlC-like_jellyroll"/>
</dbReference>
<sequence>MLLSHNTGGFAATTAPEGFSLEDFEEVGLRTVERRFSPKDTIFAPGDPDDQLYFLLSGTVRLYKIYGDFKEATTALLKNGGIFGKLNLVEGRWQNVFAEAVTEARVAGVQKSSLEMVIKRDPAFALKLFSSFSERLRQSDEVIESLLHREVSTRLATLLSNLDDRFGRENGKGSLIDVRLTHQDLANMIASTREAVSKVMSELQREGVIENRNRRIAILDRTALAEHASRLSGLTVDGQTQI</sequence>
<dbReference type="InterPro" id="IPR012318">
    <property type="entry name" value="HTH_CRP"/>
</dbReference>
<keyword evidence="1" id="KW-0805">Transcription regulation</keyword>
<dbReference type="InterPro" id="IPR018490">
    <property type="entry name" value="cNMP-bd_dom_sf"/>
</dbReference>
<dbReference type="CDD" id="cd00092">
    <property type="entry name" value="HTH_CRP"/>
    <property type="match status" value="1"/>
</dbReference>
<dbReference type="Proteomes" id="UP000501452">
    <property type="component" value="Chromosome"/>
</dbReference>
<dbReference type="SUPFAM" id="SSF46785">
    <property type="entry name" value="Winged helix' DNA-binding domain"/>
    <property type="match status" value="1"/>
</dbReference>
<dbReference type="KEGG" id="rub:GBA63_06625"/>
<dbReference type="Gene3D" id="2.60.120.10">
    <property type="entry name" value="Jelly Rolls"/>
    <property type="match status" value="1"/>
</dbReference>
<organism evidence="6 7">
    <name type="scientific">Rubrobacter tropicus</name>
    <dbReference type="NCBI Taxonomy" id="2653851"/>
    <lineage>
        <taxon>Bacteria</taxon>
        <taxon>Bacillati</taxon>
        <taxon>Actinomycetota</taxon>
        <taxon>Rubrobacteria</taxon>
        <taxon>Rubrobacterales</taxon>
        <taxon>Rubrobacteraceae</taxon>
        <taxon>Rubrobacter</taxon>
    </lineage>
</organism>
<dbReference type="SMART" id="SM00419">
    <property type="entry name" value="HTH_CRP"/>
    <property type="match status" value="1"/>
</dbReference>
<evidence type="ECO:0000313" key="6">
    <source>
        <dbReference type="EMBL" id="QIN82362.1"/>
    </source>
</evidence>
<evidence type="ECO:0000256" key="1">
    <source>
        <dbReference type="ARBA" id="ARBA00023015"/>
    </source>
</evidence>
<dbReference type="PROSITE" id="PS51063">
    <property type="entry name" value="HTH_CRP_2"/>
    <property type="match status" value="1"/>
</dbReference>
<name>A0A6G8Q7E0_9ACTN</name>
<evidence type="ECO:0000313" key="7">
    <source>
        <dbReference type="Proteomes" id="UP000501452"/>
    </source>
</evidence>
<keyword evidence="7" id="KW-1185">Reference proteome</keyword>
<dbReference type="PROSITE" id="PS50042">
    <property type="entry name" value="CNMP_BINDING_3"/>
    <property type="match status" value="1"/>
</dbReference>
<dbReference type="AlphaFoldDB" id="A0A6G8Q7E0"/>
<dbReference type="InterPro" id="IPR000595">
    <property type="entry name" value="cNMP-bd_dom"/>
</dbReference>
<keyword evidence="3" id="KW-0804">Transcription</keyword>
<dbReference type="GO" id="GO:0003677">
    <property type="term" value="F:DNA binding"/>
    <property type="evidence" value="ECO:0007669"/>
    <property type="project" value="UniProtKB-KW"/>
</dbReference>
<dbReference type="InterPro" id="IPR050397">
    <property type="entry name" value="Env_Response_Regulators"/>
</dbReference>
<evidence type="ECO:0000256" key="2">
    <source>
        <dbReference type="ARBA" id="ARBA00023125"/>
    </source>
</evidence>
<dbReference type="Pfam" id="PF13545">
    <property type="entry name" value="HTH_Crp_2"/>
    <property type="match status" value="1"/>
</dbReference>